<protein>
    <recommendedName>
        <fullName evidence="4">Retrotransposon gag domain-containing protein</fullName>
    </recommendedName>
</protein>
<name>A0AAQ3TEV2_PASNO</name>
<sequence length="70" mass="8273">MFQLGVMSPKKEEFPALTQGTMTVGEYRDKFLHMVSRYRPEEVNTDPKKRRFPQRLGRSTRVPAHEPHFP</sequence>
<evidence type="ECO:0000256" key="1">
    <source>
        <dbReference type="SAM" id="MobiDB-lite"/>
    </source>
</evidence>
<gene>
    <name evidence="2" type="ORF">U9M48_019213</name>
</gene>
<evidence type="ECO:0008006" key="4">
    <source>
        <dbReference type="Google" id="ProtNLM"/>
    </source>
</evidence>
<evidence type="ECO:0000313" key="2">
    <source>
        <dbReference type="EMBL" id="WVZ70554.1"/>
    </source>
</evidence>
<keyword evidence="3" id="KW-1185">Reference proteome</keyword>
<dbReference type="Proteomes" id="UP001341281">
    <property type="component" value="Chromosome 04"/>
</dbReference>
<organism evidence="2 3">
    <name type="scientific">Paspalum notatum var. saurae</name>
    <dbReference type="NCBI Taxonomy" id="547442"/>
    <lineage>
        <taxon>Eukaryota</taxon>
        <taxon>Viridiplantae</taxon>
        <taxon>Streptophyta</taxon>
        <taxon>Embryophyta</taxon>
        <taxon>Tracheophyta</taxon>
        <taxon>Spermatophyta</taxon>
        <taxon>Magnoliopsida</taxon>
        <taxon>Liliopsida</taxon>
        <taxon>Poales</taxon>
        <taxon>Poaceae</taxon>
        <taxon>PACMAD clade</taxon>
        <taxon>Panicoideae</taxon>
        <taxon>Andropogonodae</taxon>
        <taxon>Paspaleae</taxon>
        <taxon>Paspalinae</taxon>
        <taxon>Paspalum</taxon>
    </lineage>
</organism>
<proteinExistence type="predicted"/>
<reference evidence="2 3" key="1">
    <citation type="submission" date="2024-02" db="EMBL/GenBank/DDBJ databases">
        <title>High-quality chromosome-scale genome assembly of Pensacola bahiagrass (Paspalum notatum Flugge var. saurae).</title>
        <authorList>
            <person name="Vega J.M."/>
            <person name="Podio M."/>
            <person name="Orjuela J."/>
            <person name="Siena L.A."/>
            <person name="Pessino S.C."/>
            <person name="Combes M.C."/>
            <person name="Mariac C."/>
            <person name="Albertini E."/>
            <person name="Pupilli F."/>
            <person name="Ortiz J.P.A."/>
            <person name="Leblanc O."/>
        </authorList>
    </citation>
    <scope>NUCLEOTIDE SEQUENCE [LARGE SCALE GENOMIC DNA]</scope>
    <source>
        <strain evidence="2">R1</strain>
        <tissue evidence="2">Leaf</tissue>
    </source>
</reference>
<dbReference type="AlphaFoldDB" id="A0AAQ3TEV2"/>
<accession>A0AAQ3TEV2</accession>
<evidence type="ECO:0000313" key="3">
    <source>
        <dbReference type="Proteomes" id="UP001341281"/>
    </source>
</evidence>
<dbReference type="EMBL" id="CP144748">
    <property type="protein sequence ID" value="WVZ70554.1"/>
    <property type="molecule type" value="Genomic_DNA"/>
</dbReference>
<feature type="region of interest" description="Disordered" evidence="1">
    <location>
        <begin position="39"/>
        <end position="70"/>
    </location>
</feature>